<dbReference type="RefSeq" id="WP_171112838.1">
    <property type="nucleotide sequence ID" value="NZ_CP053097.1"/>
</dbReference>
<protein>
    <recommendedName>
        <fullName evidence="5">Variable surface lipoprotein</fullName>
    </recommendedName>
</protein>
<gene>
    <name evidence="3" type="ORF">HLA92_01495</name>
</gene>
<evidence type="ECO:0008006" key="5">
    <source>
        <dbReference type="Google" id="ProtNLM"/>
    </source>
</evidence>
<evidence type="ECO:0000256" key="1">
    <source>
        <dbReference type="SAM" id="MobiDB-lite"/>
    </source>
</evidence>
<feature type="compositionally biased region" description="Basic and acidic residues" evidence="1">
    <location>
        <begin position="39"/>
        <end position="48"/>
    </location>
</feature>
<keyword evidence="2" id="KW-0732">Signal</keyword>
<dbReference type="EMBL" id="CP053097">
    <property type="protein sequence ID" value="QJR44105.1"/>
    <property type="molecule type" value="Genomic_DNA"/>
</dbReference>
<keyword evidence="4" id="KW-1185">Reference proteome</keyword>
<dbReference type="PROSITE" id="PS51257">
    <property type="entry name" value="PROKAR_LIPOPROTEIN"/>
    <property type="match status" value="1"/>
</dbReference>
<name>A0A6M4JCM8_9MOLU</name>
<feature type="compositionally biased region" description="Low complexity" evidence="1">
    <location>
        <begin position="49"/>
        <end position="58"/>
    </location>
</feature>
<organism evidence="3 4">
    <name type="scientific">Mycoplasma miroungirhinis</name>
    <dbReference type="NCBI Taxonomy" id="754516"/>
    <lineage>
        <taxon>Bacteria</taxon>
        <taxon>Bacillati</taxon>
        <taxon>Mycoplasmatota</taxon>
        <taxon>Mollicutes</taxon>
        <taxon>Mycoplasmataceae</taxon>
        <taxon>Mycoplasma</taxon>
    </lineage>
</organism>
<evidence type="ECO:0000256" key="2">
    <source>
        <dbReference type="SAM" id="SignalP"/>
    </source>
</evidence>
<proteinExistence type="predicted"/>
<evidence type="ECO:0000313" key="3">
    <source>
        <dbReference type="EMBL" id="QJR44105.1"/>
    </source>
</evidence>
<reference evidence="3 4" key="1">
    <citation type="submission" date="2020-05" db="EMBL/GenBank/DDBJ databases">
        <title>Novel Mycoplasma species detected in Mirounga angustirostris (northern elephant seal) from the USA.</title>
        <authorList>
            <person name="Volokhov D.V."/>
        </authorList>
    </citation>
    <scope>NUCLEOTIDE SEQUENCE [LARGE SCALE GENOMIC DNA]</scope>
    <source>
        <strain evidence="3 4">Mirounga ES2806-NAS</strain>
    </source>
</reference>
<sequence>MKNQKWNKKIILLSLLTSILAISPIALYSCAKPNVDTQTEDKVDKNKDSSLSLSLSIR</sequence>
<feature type="chain" id="PRO_5026876619" description="Variable surface lipoprotein" evidence="2">
    <location>
        <begin position="29"/>
        <end position="58"/>
    </location>
</feature>
<accession>A0A6M4JCM8</accession>
<dbReference type="Proteomes" id="UP000502118">
    <property type="component" value="Chromosome"/>
</dbReference>
<feature type="signal peptide" evidence="2">
    <location>
        <begin position="1"/>
        <end position="28"/>
    </location>
</feature>
<dbReference type="AlphaFoldDB" id="A0A6M4JCM8"/>
<dbReference type="KEGG" id="mmio:HLA92_01495"/>
<evidence type="ECO:0000313" key="4">
    <source>
        <dbReference type="Proteomes" id="UP000502118"/>
    </source>
</evidence>
<feature type="region of interest" description="Disordered" evidence="1">
    <location>
        <begin position="36"/>
        <end position="58"/>
    </location>
</feature>